<sequence length="280" mass="30804">MEAVFSSKEGKDEDGMMAEYSLFMGFYGRRLAMGFSSADTAPSCSTTSEVPTETWMDVAWVFDSELKQQRLYLNGALVRACQAARPFLGFGQEVWAGRPEHLVGSWNGRLTSLFLFPAKLSEEDIQDVFKYAPTFRQALPVSFQGPRDAVHLGTAGEMGLHRGSFTVMLRVFRAYSQSDFDGNSYSILSALESSGAREGSLLLVVKDGSLGFNLRGAECNAAVSVPQAQWVRVAFVYNGELQQQLIFQDDRLVATCKVPPLFAAGHDENAEAWLGKHGPE</sequence>
<proteinExistence type="predicted"/>
<dbReference type="Gene3D" id="2.60.120.200">
    <property type="match status" value="2"/>
</dbReference>
<evidence type="ECO:0000313" key="1">
    <source>
        <dbReference type="EMBL" id="CAE8623834.1"/>
    </source>
</evidence>
<dbReference type="Pfam" id="PF13385">
    <property type="entry name" value="Laminin_G_3"/>
    <property type="match status" value="1"/>
</dbReference>
<dbReference type="EMBL" id="CAJNNV010028253">
    <property type="protein sequence ID" value="CAE8623834.1"/>
    <property type="molecule type" value="Genomic_DNA"/>
</dbReference>
<dbReference type="Proteomes" id="UP000654075">
    <property type="component" value="Unassembled WGS sequence"/>
</dbReference>
<reference evidence="1" key="1">
    <citation type="submission" date="2021-02" db="EMBL/GenBank/DDBJ databases">
        <authorList>
            <person name="Dougan E. K."/>
            <person name="Rhodes N."/>
            <person name="Thang M."/>
            <person name="Chan C."/>
        </authorList>
    </citation>
    <scope>NUCLEOTIDE SEQUENCE</scope>
</reference>
<comment type="caution">
    <text evidence="1">The sequence shown here is derived from an EMBL/GenBank/DDBJ whole genome shotgun (WGS) entry which is preliminary data.</text>
</comment>
<protein>
    <submittedName>
        <fullName evidence="1">Uncharacterized protein</fullName>
    </submittedName>
</protein>
<dbReference type="InterPro" id="IPR013320">
    <property type="entry name" value="ConA-like_dom_sf"/>
</dbReference>
<dbReference type="SUPFAM" id="SSF49899">
    <property type="entry name" value="Concanavalin A-like lectins/glucanases"/>
    <property type="match status" value="2"/>
</dbReference>
<organism evidence="1 2">
    <name type="scientific">Polarella glacialis</name>
    <name type="common">Dinoflagellate</name>
    <dbReference type="NCBI Taxonomy" id="89957"/>
    <lineage>
        <taxon>Eukaryota</taxon>
        <taxon>Sar</taxon>
        <taxon>Alveolata</taxon>
        <taxon>Dinophyceae</taxon>
        <taxon>Suessiales</taxon>
        <taxon>Suessiaceae</taxon>
        <taxon>Polarella</taxon>
    </lineage>
</organism>
<name>A0A813GFA1_POLGL</name>
<keyword evidence="2" id="KW-1185">Reference proteome</keyword>
<dbReference type="AlphaFoldDB" id="A0A813GFA1"/>
<gene>
    <name evidence="1" type="ORF">PGLA1383_LOCUS41046</name>
</gene>
<accession>A0A813GFA1</accession>
<evidence type="ECO:0000313" key="2">
    <source>
        <dbReference type="Proteomes" id="UP000654075"/>
    </source>
</evidence>